<dbReference type="InterPro" id="IPR040521">
    <property type="entry name" value="KDZ"/>
</dbReference>
<proteinExistence type="predicted"/>
<reference evidence="4" key="1">
    <citation type="submission" date="2023-03" db="EMBL/GenBank/DDBJ databases">
        <title>Massive genome expansion in bonnet fungi (Mycena s.s.) driven by repeated elements and novel gene families across ecological guilds.</title>
        <authorList>
            <consortium name="Lawrence Berkeley National Laboratory"/>
            <person name="Harder C.B."/>
            <person name="Miyauchi S."/>
            <person name="Viragh M."/>
            <person name="Kuo A."/>
            <person name="Thoen E."/>
            <person name="Andreopoulos B."/>
            <person name="Lu D."/>
            <person name="Skrede I."/>
            <person name="Drula E."/>
            <person name="Henrissat B."/>
            <person name="Morin E."/>
            <person name="Kohler A."/>
            <person name="Barry K."/>
            <person name="LaButti K."/>
            <person name="Morin E."/>
            <person name="Salamov A."/>
            <person name="Lipzen A."/>
            <person name="Mereny Z."/>
            <person name="Hegedus B."/>
            <person name="Baldrian P."/>
            <person name="Stursova M."/>
            <person name="Weitz H."/>
            <person name="Taylor A."/>
            <person name="Grigoriev I.V."/>
            <person name="Nagy L.G."/>
            <person name="Martin F."/>
            <person name="Kauserud H."/>
        </authorList>
    </citation>
    <scope>NUCLEOTIDE SEQUENCE</scope>
    <source>
        <strain evidence="4">CBHHK173m</strain>
    </source>
</reference>
<comment type="caution">
    <text evidence="4">The sequence shown here is derived from an EMBL/GenBank/DDBJ whole genome shotgun (WGS) entry which is preliminary data.</text>
</comment>
<feature type="transmembrane region" description="Helical" evidence="2">
    <location>
        <begin position="524"/>
        <end position="545"/>
    </location>
</feature>
<dbReference type="InterPro" id="IPR041457">
    <property type="entry name" value="CxC2_KDZ-assoc"/>
</dbReference>
<feature type="compositionally biased region" description="Basic residues" evidence="1">
    <location>
        <begin position="1"/>
        <end position="10"/>
    </location>
</feature>
<dbReference type="Proteomes" id="UP001222325">
    <property type="component" value="Unassembled WGS sequence"/>
</dbReference>
<organism evidence="4 5">
    <name type="scientific">Mycena belliarum</name>
    <dbReference type="NCBI Taxonomy" id="1033014"/>
    <lineage>
        <taxon>Eukaryota</taxon>
        <taxon>Fungi</taxon>
        <taxon>Dikarya</taxon>
        <taxon>Basidiomycota</taxon>
        <taxon>Agaricomycotina</taxon>
        <taxon>Agaricomycetes</taxon>
        <taxon>Agaricomycetidae</taxon>
        <taxon>Agaricales</taxon>
        <taxon>Marasmiineae</taxon>
        <taxon>Mycenaceae</taxon>
        <taxon>Mycena</taxon>
    </lineage>
</organism>
<evidence type="ECO:0000259" key="3">
    <source>
        <dbReference type="Pfam" id="PF18803"/>
    </source>
</evidence>
<evidence type="ECO:0000256" key="1">
    <source>
        <dbReference type="SAM" id="MobiDB-lite"/>
    </source>
</evidence>
<keyword evidence="2" id="KW-0812">Transmembrane</keyword>
<evidence type="ECO:0000313" key="4">
    <source>
        <dbReference type="EMBL" id="KAJ7071754.1"/>
    </source>
</evidence>
<sequence length="1096" mass="123942">MSARHKRKTTRPTFVLGGTSVSISSSSADNRRQKTRLGVVSQGSTAATAATERFWEEDLATSEARLAEAFTYMLGDSSLEPQGDGDDHDRINVVLVNPPRNKNSERDSNGLGCTGSAAADVVRWAPGQIPRRADETRGTRSTKGLRALRGTALQASGPWRGDYHCVNGECECRAPRPVCPNRECTGIPEYRCVNQACFGEIMHCAQCIVAAHAQLPTHFIERWDGKTFVGRRNGLRDLGLRIQLDHPPGVVCPFRQSAAHDFVLYDLSGVHEVGVDFCGCHPRVEHRIQLLRACWWPATVHAPNTCVTFAALRFFQLVNCLGKLSPYDFLRGLEMSTNHDRLDKPPDRRKPFMHIVREWRDIKRHKRAKRGNRRGGAKATAQGELAPVCRACPLPGWNLPDDWENIDPFYRFLYFLFLAEDANFRLSNRNVSSEAADPIMGDGFGFFCKREGDDGYKAHIAKHVDEGEVSNCSGFQAMFMANTKRVKGLRTTGIGGVTCSRHNMWRPNGMGDLQVGERFCNMDFLLLSAVILFTMMWLVVSYDIACQFAVNFWKRMEEIPDSLKLKMPKENVWWKVPNFHLPPHKRPCHSPYSFHYMWGAGMTHGEGVEQNWAFSNGAAGSTRLMDRVLPKRLAISIKEGVKHREAFEAFSSGLEEQRPDEVAQWKAWVARWESKQHTNASESPFELKDKAATLRDIQLLIAQEEFICTDDGVEVEREHSPGSYIMMGLELEDLQRRLEVDVKALKDPSVNQKLGFTQRRTAVLKQIYKFRQVQRVYMPALRVLLSEAQRQVYDGNGEQLPEATRLFLPSEIENTGLESRLREAEAEDALEAVRHGLRTRTMTNRYRLRNYTGQGMMTKGQGILRQVNIKIHIAKLRYRYSRAALLALRGHGVWEERLKVLRDDDVRALNERALTAEEKAQNDHWAKIGGAIIKGGVARGAGVASGHGSHTLLWIWYTVGITGDAEGDGHLHEEWCKAYARAARLTEDVRLLREEMRRTIEFGYTEAGIWDTLASEDLPESSPEVSEGRRAYAAEHADTERRTCAFLRAKWAAILWRADKFLDNTREPGPVVVVELDIGDELDAEEEEARLEGEEE</sequence>
<accession>A0AAD6XLF2</accession>
<evidence type="ECO:0000313" key="5">
    <source>
        <dbReference type="Proteomes" id="UP001222325"/>
    </source>
</evidence>
<feature type="domain" description="CxC2-like cysteine cluster KDZ transposase-associated" evidence="3">
    <location>
        <begin position="235"/>
        <end position="338"/>
    </location>
</feature>
<dbReference type="EMBL" id="JARJCN010000125">
    <property type="protein sequence ID" value="KAJ7071754.1"/>
    <property type="molecule type" value="Genomic_DNA"/>
</dbReference>
<feature type="region of interest" description="Disordered" evidence="1">
    <location>
        <begin position="1"/>
        <end position="35"/>
    </location>
</feature>
<dbReference type="Pfam" id="PF18758">
    <property type="entry name" value="KDZ"/>
    <property type="match status" value="1"/>
</dbReference>
<keyword evidence="2" id="KW-1133">Transmembrane helix</keyword>
<protein>
    <recommendedName>
        <fullName evidence="3">CxC2-like cysteine cluster KDZ transposase-associated domain-containing protein</fullName>
    </recommendedName>
</protein>
<dbReference type="AlphaFoldDB" id="A0AAD6XLF2"/>
<gene>
    <name evidence="4" type="ORF">B0H15DRAFT_806998</name>
</gene>
<name>A0AAD6XLF2_9AGAR</name>
<keyword evidence="5" id="KW-1185">Reference proteome</keyword>
<evidence type="ECO:0000256" key="2">
    <source>
        <dbReference type="SAM" id="Phobius"/>
    </source>
</evidence>
<keyword evidence="2" id="KW-0472">Membrane</keyword>
<dbReference type="Pfam" id="PF18803">
    <property type="entry name" value="CxC2"/>
    <property type="match status" value="1"/>
</dbReference>